<evidence type="ECO:0000256" key="1">
    <source>
        <dbReference type="SAM" id="MobiDB-lite"/>
    </source>
</evidence>
<feature type="compositionally biased region" description="Basic and acidic residues" evidence="1">
    <location>
        <begin position="97"/>
        <end position="107"/>
    </location>
</feature>
<dbReference type="EMBL" id="JAHRIN010025867">
    <property type="protein sequence ID" value="MEQ2200272.1"/>
    <property type="molecule type" value="Genomic_DNA"/>
</dbReference>
<proteinExistence type="predicted"/>
<gene>
    <name evidence="2" type="ORF">XENOCAPTIV_026483</name>
</gene>
<dbReference type="Proteomes" id="UP001434883">
    <property type="component" value="Unassembled WGS sequence"/>
</dbReference>
<sequence>MTLTDRIALPPCPKHARILPPGSCSTRHLRAFYPPGCELAPLCERRAEQRGQKETSRIRPEGEPGSEMRKDSLDPTHHHKQLPEVLRLLQPHPQNEAPHREQKERSCRTSLHISQLKKTSVAEDVKQVRHPKKISKVCHSPLLPAPGLTLQNTQMYLIPESYSGHSDAGLYVTNKTHPAIIPY</sequence>
<reference evidence="2 3" key="1">
    <citation type="submission" date="2021-06" db="EMBL/GenBank/DDBJ databases">
        <authorList>
            <person name="Palmer J.M."/>
        </authorList>
    </citation>
    <scope>NUCLEOTIDE SEQUENCE [LARGE SCALE GENOMIC DNA]</scope>
    <source>
        <strain evidence="2 3">XC_2019</strain>
        <tissue evidence="2">Muscle</tissue>
    </source>
</reference>
<protein>
    <submittedName>
        <fullName evidence="2">Uncharacterized protein</fullName>
    </submittedName>
</protein>
<organism evidence="2 3">
    <name type="scientific">Xenoophorus captivus</name>
    <dbReference type="NCBI Taxonomy" id="1517983"/>
    <lineage>
        <taxon>Eukaryota</taxon>
        <taxon>Metazoa</taxon>
        <taxon>Chordata</taxon>
        <taxon>Craniata</taxon>
        <taxon>Vertebrata</taxon>
        <taxon>Euteleostomi</taxon>
        <taxon>Actinopterygii</taxon>
        <taxon>Neopterygii</taxon>
        <taxon>Teleostei</taxon>
        <taxon>Neoteleostei</taxon>
        <taxon>Acanthomorphata</taxon>
        <taxon>Ovalentaria</taxon>
        <taxon>Atherinomorphae</taxon>
        <taxon>Cyprinodontiformes</taxon>
        <taxon>Goodeidae</taxon>
        <taxon>Xenoophorus</taxon>
    </lineage>
</organism>
<comment type="caution">
    <text evidence="2">The sequence shown here is derived from an EMBL/GenBank/DDBJ whole genome shotgun (WGS) entry which is preliminary data.</text>
</comment>
<name>A0ABV0QY94_9TELE</name>
<evidence type="ECO:0000313" key="3">
    <source>
        <dbReference type="Proteomes" id="UP001434883"/>
    </source>
</evidence>
<accession>A0ABV0QY94</accession>
<keyword evidence="3" id="KW-1185">Reference proteome</keyword>
<feature type="compositionally biased region" description="Basic and acidic residues" evidence="1">
    <location>
        <begin position="47"/>
        <end position="76"/>
    </location>
</feature>
<feature type="region of interest" description="Disordered" evidence="1">
    <location>
        <begin position="47"/>
        <end position="114"/>
    </location>
</feature>
<evidence type="ECO:0000313" key="2">
    <source>
        <dbReference type="EMBL" id="MEQ2200272.1"/>
    </source>
</evidence>